<reference evidence="2 3" key="1">
    <citation type="journal article" date="2011" name="Proc. Natl. Acad. Sci. U.S.A.">
        <title>Genome and transcriptome analyses of the mountain pine beetle-fungal symbiont Grosmannia clavigera, a lodgepole pine pathogen.</title>
        <authorList>
            <person name="DiGuistini S."/>
            <person name="Wang Y."/>
            <person name="Liao N.Y."/>
            <person name="Taylor G."/>
            <person name="Tanguay P."/>
            <person name="Feau N."/>
            <person name="Henrissat B."/>
            <person name="Chan S.K."/>
            <person name="Hesse-Orce U."/>
            <person name="Alamouti S.M."/>
            <person name="Tsui C.K.M."/>
            <person name="Docking R.T."/>
            <person name="Levasseur A."/>
            <person name="Haridas S."/>
            <person name="Robertson G."/>
            <person name="Birol I."/>
            <person name="Holt R.A."/>
            <person name="Marra M.A."/>
            <person name="Hamelin R.C."/>
            <person name="Hirst M."/>
            <person name="Jones S.J.M."/>
            <person name="Bohlmann J."/>
            <person name="Breuil C."/>
        </authorList>
    </citation>
    <scope>NUCLEOTIDE SEQUENCE [LARGE SCALE GENOMIC DNA]</scope>
    <source>
        <strain evidence="3">kw1407 / UAMH 11150</strain>
    </source>
</reference>
<dbReference type="AlphaFoldDB" id="F0XJD7"/>
<feature type="region of interest" description="Disordered" evidence="1">
    <location>
        <begin position="88"/>
        <end position="114"/>
    </location>
</feature>
<sequence>MFAYQEPASRYPRGKRVHTLPLRTSPSAARKWALQSEAAPVESIAITPPGSSVDDMSSVRVQQQHDPNDVLLMGGCDMDMDMAMDDSDNLSAQQMPNQGCDPEHHLAPGPLQPDDIQSTIAGRIPTPLHPSFAVQVRGGSWGQAGASSALRHPVLEDGDMLSASHDLSVPRSLDHASMGDWSIVQNRSLPSPISEIGGEESLNSDMALDQMSYHSGGYGDGALPMSAHSPCYHGSDSHHSPMPTPTRPSASPMDALSFPAYGSDVASVDGDPASQSSPRKGHTRSRHTVVAWTQQPSMKKSFSIGYRSDCEKCRNRVPGHFNHIIVS</sequence>
<protein>
    <submittedName>
        <fullName evidence="2">Uncharacterized protein</fullName>
    </submittedName>
</protein>
<dbReference type="HOGENOM" id="CLU_036637_0_0_1"/>
<dbReference type="GeneID" id="25975172"/>
<name>F0XJD7_GROCL</name>
<feature type="region of interest" description="Disordered" evidence="1">
    <location>
        <begin position="229"/>
        <end position="288"/>
    </location>
</feature>
<keyword evidence="3" id="KW-1185">Reference proteome</keyword>
<gene>
    <name evidence="2" type="ORF">CMQ_2208</name>
</gene>
<evidence type="ECO:0000313" key="2">
    <source>
        <dbReference type="EMBL" id="EFX02159.1"/>
    </source>
</evidence>
<dbReference type="Proteomes" id="UP000007796">
    <property type="component" value="Unassembled WGS sequence"/>
</dbReference>
<organism evidence="3">
    <name type="scientific">Grosmannia clavigera (strain kw1407 / UAMH 11150)</name>
    <name type="common">Blue stain fungus</name>
    <name type="synonym">Graphiocladiella clavigera</name>
    <dbReference type="NCBI Taxonomy" id="655863"/>
    <lineage>
        <taxon>Eukaryota</taxon>
        <taxon>Fungi</taxon>
        <taxon>Dikarya</taxon>
        <taxon>Ascomycota</taxon>
        <taxon>Pezizomycotina</taxon>
        <taxon>Sordariomycetes</taxon>
        <taxon>Sordariomycetidae</taxon>
        <taxon>Ophiostomatales</taxon>
        <taxon>Ophiostomataceae</taxon>
        <taxon>Leptographium</taxon>
    </lineage>
</organism>
<evidence type="ECO:0000256" key="1">
    <source>
        <dbReference type="SAM" id="MobiDB-lite"/>
    </source>
</evidence>
<dbReference type="EMBL" id="GL629782">
    <property type="protein sequence ID" value="EFX02159.1"/>
    <property type="molecule type" value="Genomic_DNA"/>
</dbReference>
<evidence type="ECO:0000313" key="3">
    <source>
        <dbReference type="Proteomes" id="UP000007796"/>
    </source>
</evidence>
<dbReference type="RefSeq" id="XP_014171641.1">
    <property type="nucleotide sequence ID" value="XM_014316166.1"/>
</dbReference>
<dbReference type="InParanoid" id="F0XJD7"/>
<accession>F0XJD7</accession>
<dbReference type="eggNOG" id="ENOG502T02S">
    <property type="taxonomic scope" value="Eukaryota"/>
</dbReference>
<dbReference type="OrthoDB" id="2446291at2759"/>
<proteinExistence type="predicted"/>